<sequence length="128" mass="13862">MTADPPAPTGRRESVWTAPEPAALRVLGACSLIFCLWSSNEVLGYWPAVVVSVVLGGWAVACLLIGLMRGRRPMSWTFVPVGLRIATVGAVVATAVFVVGWLQTHTFAMAFLGATAPLYVARWWAQRY</sequence>
<evidence type="ECO:0000256" key="1">
    <source>
        <dbReference type="SAM" id="Phobius"/>
    </source>
</evidence>
<keyword evidence="3" id="KW-1185">Reference proteome</keyword>
<gene>
    <name evidence="2" type="ORF">GCM10011594_43640</name>
</gene>
<organism evidence="2 3">
    <name type="scientific">Nakamurella endophytica</name>
    <dbReference type="NCBI Taxonomy" id="1748367"/>
    <lineage>
        <taxon>Bacteria</taxon>
        <taxon>Bacillati</taxon>
        <taxon>Actinomycetota</taxon>
        <taxon>Actinomycetes</taxon>
        <taxon>Nakamurellales</taxon>
        <taxon>Nakamurellaceae</taxon>
        <taxon>Nakamurella</taxon>
    </lineage>
</organism>
<evidence type="ECO:0000313" key="3">
    <source>
        <dbReference type="Proteomes" id="UP000655208"/>
    </source>
</evidence>
<proteinExistence type="predicted"/>
<feature type="transmembrane region" description="Helical" evidence="1">
    <location>
        <begin position="107"/>
        <end position="125"/>
    </location>
</feature>
<evidence type="ECO:0000313" key="2">
    <source>
        <dbReference type="EMBL" id="GGM18838.1"/>
    </source>
</evidence>
<reference evidence="2" key="1">
    <citation type="journal article" date="2014" name="Int. J. Syst. Evol. Microbiol.">
        <title>Complete genome sequence of Corynebacterium casei LMG S-19264T (=DSM 44701T), isolated from a smear-ripened cheese.</title>
        <authorList>
            <consortium name="US DOE Joint Genome Institute (JGI-PGF)"/>
            <person name="Walter F."/>
            <person name="Albersmeier A."/>
            <person name="Kalinowski J."/>
            <person name="Ruckert C."/>
        </authorList>
    </citation>
    <scope>NUCLEOTIDE SEQUENCE</scope>
    <source>
        <strain evidence="2">CGMCC 4.7308</strain>
    </source>
</reference>
<keyword evidence="1" id="KW-0812">Transmembrane</keyword>
<reference evidence="2" key="2">
    <citation type="submission" date="2020-09" db="EMBL/GenBank/DDBJ databases">
        <authorList>
            <person name="Sun Q."/>
            <person name="Zhou Y."/>
        </authorList>
    </citation>
    <scope>NUCLEOTIDE SEQUENCE</scope>
    <source>
        <strain evidence="2">CGMCC 4.7308</strain>
    </source>
</reference>
<feature type="transmembrane region" description="Helical" evidence="1">
    <location>
        <begin position="78"/>
        <end position="101"/>
    </location>
</feature>
<keyword evidence="1" id="KW-0472">Membrane</keyword>
<dbReference type="RefSeq" id="WP_188944971.1">
    <property type="nucleotide sequence ID" value="NZ_BMNA01000021.1"/>
</dbReference>
<dbReference type="AlphaFoldDB" id="A0A917TCV7"/>
<feature type="transmembrane region" description="Helical" evidence="1">
    <location>
        <begin position="45"/>
        <end position="66"/>
    </location>
</feature>
<name>A0A917TCV7_9ACTN</name>
<dbReference type="EMBL" id="BMNA01000021">
    <property type="protein sequence ID" value="GGM18838.1"/>
    <property type="molecule type" value="Genomic_DNA"/>
</dbReference>
<evidence type="ECO:0008006" key="4">
    <source>
        <dbReference type="Google" id="ProtNLM"/>
    </source>
</evidence>
<dbReference type="Proteomes" id="UP000655208">
    <property type="component" value="Unassembled WGS sequence"/>
</dbReference>
<keyword evidence="1" id="KW-1133">Transmembrane helix</keyword>
<accession>A0A917TCV7</accession>
<comment type="caution">
    <text evidence="2">The sequence shown here is derived from an EMBL/GenBank/DDBJ whole genome shotgun (WGS) entry which is preliminary data.</text>
</comment>
<protein>
    <recommendedName>
        <fullName evidence="4">DUF2568 domain-containing protein</fullName>
    </recommendedName>
</protein>